<reference evidence="1 2" key="1">
    <citation type="journal article" date="2021" name="Elife">
        <title>Chloroplast acquisition without the gene transfer in kleptoplastic sea slugs, Plakobranchus ocellatus.</title>
        <authorList>
            <person name="Maeda T."/>
            <person name="Takahashi S."/>
            <person name="Yoshida T."/>
            <person name="Shimamura S."/>
            <person name="Takaki Y."/>
            <person name="Nagai Y."/>
            <person name="Toyoda A."/>
            <person name="Suzuki Y."/>
            <person name="Arimoto A."/>
            <person name="Ishii H."/>
            <person name="Satoh N."/>
            <person name="Nishiyama T."/>
            <person name="Hasebe M."/>
            <person name="Maruyama T."/>
            <person name="Minagawa J."/>
            <person name="Obokata J."/>
            <person name="Shigenobu S."/>
        </authorList>
    </citation>
    <scope>NUCLEOTIDE SEQUENCE [LARGE SCALE GENOMIC DNA]</scope>
</reference>
<proteinExistence type="predicted"/>
<keyword evidence="2" id="KW-1185">Reference proteome</keyword>
<evidence type="ECO:0000313" key="2">
    <source>
        <dbReference type="Proteomes" id="UP000735302"/>
    </source>
</evidence>
<dbReference type="Proteomes" id="UP000735302">
    <property type="component" value="Unassembled WGS sequence"/>
</dbReference>
<dbReference type="EMBL" id="BLXT01004823">
    <property type="protein sequence ID" value="GFO17500.1"/>
    <property type="molecule type" value="Genomic_DNA"/>
</dbReference>
<evidence type="ECO:0000313" key="1">
    <source>
        <dbReference type="EMBL" id="GFO17500.1"/>
    </source>
</evidence>
<comment type="caution">
    <text evidence="1">The sequence shown here is derived from an EMBL/GenBank/DDBJ whole genome shotgun (WGS) entry which is preliminary data.</text>
</comment>
<dbReference type="AlphaFoldDB" id="A0AAV4BA71"/>
<name>A0AAV4BA71_9GAST</name>
<protein>
    <submittedName>
        <fullName evidence="1">Uncharacterized protein</fullName>
    </submittedName>
</protein>
<gene>
    <name evidence="1" type="ORF">PoB_004400500</name>
</gene>
<organism evidence="1 2">
    <name type="scientific">Plakobranchus ocellatus</name>
    <dbReference type="NCBI Taxonomy" id="259542"/>
    <lineage>
        <taxon>Eukaryota</taxon>
        <taxon>Metazoa</taxon>
        <taxon>Spiralia</taxon>
        <taxon>Lophotrochozoa</taxon>
        <taxon>Mollusca</taxon>
        <taxon>Gastropoda</taxon>
        <taxon>Heterobranchia</taxon>
        <taxon>Euthyneura</taxon>
        <taxon>Panpulmonata</taxon>
        <taxon>Sacoglossa</taxon>
        <taxon>Placobranchoidea</taxon>
        <taxon>Plakobranchidae</taxon>
        <taxon>Plakobranchus</taxon>
    </lineage>
</organism>
<sequence length="74" mass="8291">MTNFRFKSTVSALTALINDEFSIQKHHHNTEIPGFQALRQGNVQVAGFEMRQKSFRGYLGGFTIHIATSASAMF</sequence>
<accession>A0AAV4BA71</accession>